<accession>A0ABR7LLH2</accession>
<gene>
    <name evidence="1" type="ORF">HKK74_09255</name>
</gene>
<reference evidence="1 2" key="1">
    <citation type="submission" date="2020-06" db="EMBL/GenBank/DDBJ databases">
        <title>Actinomadura xiongansis sp. nov., isolated from soil of Baiyangdian.</title>
        <authorList>
            <person name="Zhang X."/>
        </authorList>
    </citation>
    <scope>NUCLEOTIDE SEQUENCE [LARGE SCALE GENOMIC DNA]</scope>
    <source>
        <strain evidence="1 2">HBUM206468</strain>
    </source>
</reference>
<protein>
    <submittedName>
        <fullName evidence="1">Uncharacterized protein</fullName>
    </submittedName>
</protein>
<dbReference type="EMBL" id="JABVEC010000005">
    <property type="protein sequence ID" value="MBC6465682.1"/>
    <property type="molecule type" value="Genomic_DNA"/>
</dbReference>
<organism evidence="1 2">
    <name type="scientific">Actinomadura alba</name>
    <dbReference type="NCBI Taxonomy" id="406431"/>
    <lineage>
        <taxon>Bacteria</taxon>
        <taxon>Bacillati</taxon>
        <taxon>Actinomycetota</taxon>
        <taxon>Actinomycetes</taxon>
        <taxon>Streptosporangiales</taxon>
        <taxon>Thermomonosporaceae</taxon>
        <taxon>Actinomadura</taxon>
    </lineage>
</organism>
<name>A0ABR7LLH2_9ACTN</name>
<keyword evidence="2" id="KW-1185">Reference proteome</keyword>
<comment type="caution">
    <text evidence="1">The sequence shown here is derived from an EMBL/GenBank/DDBJ whole genome shotgun (WGS) entry which is preliminary data.</text>
</comment>
<evidence type="ECO:0000313" key="2">
    <source>
        <dbReference type="Proteomes" id="UP000805614"/>
    </source>
</evidence>
<evidence type="ECO:0000313" key="1">
    <source>
        <dbReference type="EMBL" id="MBC6465682.1"/>
    </source>
</evidence>
<dbReference type="Proteomes" id="UP000805614">
    <property type="component" value="Unassembled WGS sequence"/>
</dbReference>
<proteinExistence type="predicted"/>
<sequence>MICAVLAALLMIFEAKELRHKSQTALLAATPAIAGDELRSRGHYLSSPLTCQSMPGHTKSHMRVSCHGATTDSKRVQVIGTAEDKAKEEYFTILLNGRPLVQNARCLGADCRAKKG</sequence>